<dbReference type="Pfam" id="PF12172">
    <property type="entry name" value="zf-ChsH2"/>
    <property type="match status" value="1"/>
</dbReference>
<dbReference type="InterPro" id="IPR022002">
    <property type="entry name" value="ChsH2_Znr"/>
</dbReference>
<dbReference type="AlphaFoldDB" id="A0A3S2Z409"/>
<evidence type="ECO:0000256" key="1">
    <source>
        <dbReference type="SAM" id="MobiDB-lite"/>
    </source>
</evidence>
<feature type="domain" description="ChsH2 rubredoxin-like zinc ribbon" evidence="3">
    <location>
        <begin position="16"/>
        <end position="51"/>
    </location>
</feature>
<keyword evidence="4" id="KW-0238">DNA-binding</keyword>
<gene>
    <name evidence="4" type="ORF">EOT10_03055</name>
</gene>
<dbReference type="InterPro" id="IPR002878">
    <property type="entry name" value="ChsH2_C"/>
</dbReference>
<comment type="caution">
    <text evidence="4">The sequence shown here is derived from an EMBL/GenBank/DDBJ whole genome shotgun (WGS) entry which is preliminary data.</text>
</comment>
<dbReference type="Proteomes" id="UP000283128">
    <property type="component" value="Unassembled WGS sequence"/>
</dbReference>
<evidence type="ECO:0000313" key="4">
    <source>
        <dbReference type="EMBL" id="RVU28856.1"/>
    </source>
</evidence>
<evidence type="ECO:0000313" key="5">
    <source>
        <dbReference type="Proteomes" id="UP000283128"/>
    </source>
</evidence>
<dbReference type="OrthoDB" id="7470921at2"/>
<feature type="region of interest" description="Disordered" evidence="1">
    <location>
        <begin position="110"/>
        <end position="141"/>
    </location>
</feature>
<dbReference type="PANTHER" id="PTHR34075:SF5">
    <property type="entry name" value="BLR3430 PROTEIN"/>
    <property type="match status" value="1"/>
</dbReference>
<dbReference type="InterPro" id="IPR052513">
    <property type="entry name" value="Thioester_dehydratase-like"/>
</dbReference>
<dbReference type="InterPro" id="IPR012340">
    <property type="entry name" value="NA-bd_OB-fold"/>
</dbReference>
<feature type="compositionally biased region" description="Acidic residues" evidence="1">
    <location>
        <begin position="115"/>
        <end position="126"/>
    </location>
</feature>
<keyword evidence="5" id="KW-1185">Reference proteome</keyword>
<dbReference type="Pfam" id="PF01796">
    <property type="entry name" value="OB_ChsH2_C"/>
    <property type="match status" value="1"/>
</dbReference>
<dbReference type="Gene3D" id="6.10.30.10">
    <property type="match status" value="1"/>
</dbReference>
<feature type="domain" description="ChsH2 C-terminal OB-fold" evidence="2">
    <location>
        <begin position="53"/>
        <end position="109"/>
    </location>
</feature>
<accession>A0A3S2Z409</accession>
<dbReference type="PANTHER" id="PTHR34075">
    <property type="entry name" value="BLR3430 PROTEIN"/>
    <property type="match status" value="1"/>
</dbReference>
<name>A0A3S2Z409_9ACTN</name>
<evidence type="ECO:0000259" key="3">
    <source>
        <dbReference type="Pfam" id="PF12172"/>
    </source>
</evidence>
<dbReference type="EMBL" id="RZYA01000001">
    <property type="protein sequence ID" value="RVU28856.1"/>
    <property type="molecule type" value="Genomic_DNA"/>
</dbReference>
<dbReference type="GO" id="GO:0003677">
    <property type="term" value="F:DNA binding"/>
    <property type="evidence" value="ECO:0007669"/>
    <property type="project" value="UniProtKB-KW"/>
</dbReference>
<reference evidence="4 5" key="1">
    <citation type="submission" date="2019-01" db="EMBL/GenBank/DDBJ databases">
        <title>Genome sequences of Streptomyces and Rhizobium isolates collected from root and soil.</title>
        <authorList>
            <person name="Chhettri S."/>
            <person name="Sevigny J.L."/>
            <person name="Sen A."/>
            <person name="Ennis N."/>
            <person name="Tisa L."/>
        </authorList>
    </citation>
    <scope>NUCLEOTIDE SEQUENCE [LARGE SCALE GENOMIC DNA]</scope>
    <source>
        <strain evidence="4 5">San01</strain>
    </source>
</reference>
<dbReference type="RefSeq" id="WP_127826442.1">
    <property type="nucleotide sequence ID" value="NZ_RZYA01000001.1"/>
</dbReference>
<dbReference type="SUPFAM" id="SSF50249">
    <property type="entry name" value="Nucleic acid-binding proteins"/>
    <property type="match status" value="1"/>
</dbReference>
<proteinExistence type="predicted"/>
<sequence length="141" mass="15060">MNSHEAPELSPALAHRAGLSRGELRYQRCAPCSAAVFPPRTLCPDCGSLSLSWQRSTGIGTVYATTVVRGRDGAHNVVLVDLDDGFRMMSRVEGPAPEDVAIGDRVRFRTTADAETADGDTPDGETADGNTAVFVPEEDVR</sequence>
<organism evidence="4 5">
    <name type="scientific">Streptomyces antnestii</name>
    <dbReference type="NCBI Taxonomy" id="2494256"/>
    <lineage>
        <taxon>Bacteria</taxon>
        <taxon>Bacillati</taxon>
        <taxon>Actinomycetota</taxon>
        <taxon>Actinomycetes</taxon>
        <taxon>Kitasatosporales</taxon>
        <taxon>Streptomycetaceae</taxon>
        <taxon>Streptomyces</taxon>
    </lineage>
</organism>
<evidence type="ECO:0000259" key="2">
    <source>
        <dbReference type="Pfam" id="PF01796"/>
    </source>
</evidence>
<protein>
    <submittedName>
        <fullName evidence="4">DNA-binding protein</fullName>
    </submittedName>
</protein>